<comment type="caution">
    <text evidence="1">The sequence shown here is derived from an EMBL/GenBank/DDBJ whole genome shotgun (WGS) entry which is preliminary data.</text>
</comment>
<organism evidence="1 2">
    <name type="scientific">Ancylostoma caninum</name>
    <name type="common">Dog hookworm</name>
    <dbReference type="NCBI Taxonomy" id="29170"/>
    <lineage>
        <taxon>Eukaryota</taxon>
        <taxon>Metazoa</taxon>
        <taxon>Ecdysozoa</taxon>
        <taxon>Nematoda</taxon>
        <taxon>Chromadorea</taxon>
        <taxon>Rhabditida</taxon>
        <taxon>Rhabditina</taxon>
        <taxon>Rhabditomorpha</taxon>
        <taxon>Strongyloidea</taxon>
        <taxon>Ancylostomatidae</taxon>
        <taxon>Ancylostomatinae</taxon>
        <taxon>Ancylostoma</taxon>
    </lineage>
</organism>
<dbReference type="Proteomes" id="UP000252519">
    <property type="component" value="Unassembled WGS sequence"/>
</dbReference>
<proteinExistence type="predicted"/>
<dbReference type="AlphaFoldDB" id="A0A368GN22"/>
<reference evidence="1 2" key="1">
    <citation type="submission" date="2014-10" db="EMBL/GenBank/DDBJ databases">
        <title>Draft genome of the hookworm Ancylostoma caninum.</title>
        <authorList>
            <person name="Mitreva M."/>
        </authorList>
    </citation>
    <scope>NUCLEOTIDE SEQUENCE [LARGE SCALE GENOMIC DNA]</scope>
    <source>
        <strain evidence="1 2">Baltimore</strain>
    </source>
</reference>
<evidence type="ECO:0000313" key="1">
    <source>
        <dbReference type="EMBL" id="RCN44395.1"/>
    </source>
</evidence>
<sequence>MAPGSPLYMNNPYSGHSAPSNDIFASPIPNQLRVARGCLWLRRMIRLSMGGYESLTVTCESRMDQKVCFSSTVSKWFWLLTLYFIRSCGYQLMSR</sequence>
<evidence type="ECO:0000313" key="2">
    <source>
        <dbReference type="Proteomes" id="UP000252519"/>
    </source>
</evidence>
<dbReference type="OrthoDB" id="10015491at2759"/>
<gene>
    <name evidence="1" type="ORF">ANCCAN_09609</name>
</gene>
<keyword evidence="2" id="KW-1185">Reference proteome</keyword>
<name>A0A368GN22_ANCCA</name>
<dbReference type="EMBL" id="JOJR01000130">
    <property type="protein sequence ID" value="RCN44395.1"/>
    <property type="molecule type" value="Genomic_DNA"/>
</dbReference>
<protein>
    <submittedName>
        <fullName evidence="1">Uncharacterized protein</fullName>
    </submittedName>
</protein>
<accession>A0A368GN22</accession>